<feature type="non-terminal residue" evidence="1">
    <location>
        <position position="233"/>
    </location>
</feature>
<name>A0A382CE94_9ZZZZ</name>
<dbReference type="EMBL" id="UINC01034132">
    <property type="protein sequence ID" value="SVB24498.1"/>
    <property type="molecule type" value="Genomic_DNA"/>
</dbReference>
<dbReference type="InterPro" id="IPR024364">
    <property type="entry name" value="Baseplate_phage_T4-like"/>
</dbReference>
<sequence>MSLPVIDTPTFEMNLLSIKNTIKYRPFLVKEEKLLLMAMEAGDQEEVINTSKQIINNCILSENVDAEKLPLFDLQMALLNIRSKSVGEEIEIEMGHFEGKNSNEKECDGRSKIKINLSDLKLTTHDDHSKHVKLTDKISIDMKYPTMSVYGRMAAMDGAEDASTVSELFNIIIDCIDNIYSGDEIFSANDHTKEEMTDFVNSLSSDQFEKLKTFFNTMPALIYDIQFTCSKCK</sequence>
<gene>
    <name evidence="1" type="ORF">METZ01_LOCUS177352</name>
</gene>
<protein>
    <recommendedName>
        <fullName evidence="2">Baseplate protein</fullName>
    </recommendedName>
</protein>
<evidence type="ECO:0008006" key="2">
    <source>
        <dbReference type="Google" id="ProtNLM"/>
    </source>
</evidence>
<reference evidence="1" key="1">
    <citation type="submission" date="2018-05" db="EMBL/GenBank/DDBJ databases">
        <authorList>
            <person name="Lanie J.A."/>
            <person name="Ng W.-L."/>
            <person name="Kazmierczak K.M."/>
            <person name="Andrzejewski T.M."/>
            <person name="Davidsen T.M."/>
            <person name="Wayne K.J."/>
            <person name="Tettelin H."/>
            <person name="Glass J.I."/>
            <person name="Rusch D."/>
            <person name="Podicherti R."/>
            <person name="Tsui H.-C.T."/>
            <person name="Winkler M.E."/>
        </authorList>
    </citation>
    <scope>NUCLEOTIDE SEQUENCE</scope>
</reference>
<accession>A0A382CE94</accession>
<dbReference type="Pfam" id="PF12322">
    <property type="entry name" value="T4_baseplate"/>
    <property type="match status" value="1"/>
</dbReference>
<evidence type="ECO:0000313" key="1">
    <source>
        <dbReference type="EMBL" id="SVB24498.1"/>
    </source>
</evidence>
<organism evidence="1">
    <name type="scientific">marine metagenome</name>
    <dbReference type="NCBI Taxonomy" id="408172"/>
    <lineage>
        <taxon>unclassified sequences</taxon>
        <taxon>metagenomes</taxon>
        <taxon>ecological metagenomes</taxon>
    </lineage>
</organism>
<proteinExistence type="predicted"/>
<dbReference type="AlphaFoldDB" id="A0A382CE94"/>